<dbReference type="Pfam" id="PF01276">
    <property type="entry name" value="OKR_DC_1"/>
    <property type="match status" value="1"/>
</dbReference>
<comment type="cofactor">
    <cofactor evidence="1">
        <name>pyridoxal 5'-phosphate</name>
        <dbReference type="ChEBI" id="CHEBI:597326"/>
    </cofactor>
</comment>
<reference evidence="4" key="1">
    <citation type="journal article" date="2013" name="Environ. Microbiol.">
        <title>Microbiota from the distal guts of lean and obese adolescents exhibit partial functional redundancy besides clear differences in community structure.</title>
        <authorList>
            <person name="Ferrer M."/>
            <person name="Ruiz A."/>
            <person name="Lanza F."/>
            <person name="Haange S.B."/>
            <person name="Oberbach A."/>
            <person name="Till H."/>
            <person name="Bargiela R."/>
            <person name="Campoy C."/>
            <person name="Segura M.T."/>
            <person name="Richter M."/>
            <person name="von Bergen M."/>
            <person name="Seifert J."/>
            <person name="Suarez A."/>
        </authorList>
    </citation>
    <scope>NUCLEOTIDE SEQUENCE</scope>
</reference>
<keyword evidence="2" id="KW-0663">Pyridoxal phosphate</keyword>
<gene>
    <name evidence="4" type="ORF">OBE_11693</name>
</gene>
<dbReference type="SUPFAM" id="SSF53383">
    <property type="entry name" value="PLP-dependent transferases"/>
    <property type="match status" value="1"/>
</dbReference>
<evidence type="ECO:0000313" key="4">
    <source>
        <dbReference type="EMBL" id="EKC55171.1"/>
    </source>
</evidence>
<evidence type="ECO:0000256" key="1">
    <source>
        <dbReference type="ARBA" id="ARBA00001933"/>
    </source>
</evidence>
<dbReference type="EMBL" id="AJWZ01008063">
    <property type="protein sequence ID" value="EKC55171.1"/>
    <property type="molecule type" value="Genomic_DNA"/>
</dbReference>
<dbReference type="GO" id="GO:0003824">
    <property type="term" value="F:catalytic activity"/>
    <property type="evidence" value="ECO:0007669"/>
    <property type="project" value="InterPro"/>
</dbReference>
<dbReference type="InterPro" id="IPR052357">
    <property type="entry name" value="Orn_Lys_Arg_decarboxylase-I"/>
</dbReference>
<evidence type="ECO:0000259" key="3">
    <source>
        <dbReference type="Pfam" id="PF01276"/>
    </source>
</evidence>
<protein>
    <submittedName>
        <fullName evidence="4">Arginine/lysine/ornithine decarboxylase</fullName>
    </submittedName>
</protein>
<dbReference type="PANTHER" id="PTHR43277:SF4">
    <property type="entry name" value="ARGININE DECARBOXYLASE"/>
    <property type="match status" value="1"/>
</dbReference>
<sequence length="147" mass="16506">MGELFDKLANYGNSGIYPFHMPGHKRQKTVDFNPYKIDITEIEGFDNLHHAEGVLLEAQKKAEKLYGSEESHFLINGSTAGILSAVSACAKKTVLIARNCHKAVYHAALIRNLDVYYVYPEIQEEFMLNGGINPADVERSLEEHPEI</sequence>
<proteinExistence type="predicted"/>
<dbReference type="AlphaFoldDB" id="K1T737"/>
<organism evidence="4">
    <name type="scientific">human gut metagenome</name>
    <dbReference type="NCBI Taxonomy" id="408170"/>
    <lineage>
        <taxon>unclassified sequences</taxon>
        <taxon>metagenomes</taxon>
        <taxon>organismal metagenomes</taxon>
    </lineage>
</organism>
<dbReference type="Gene3D" id="3.40.640.10">
    <property type="entry name" value="Type I PLP-dependent aspartate aminotransferase-like (Major domain)"/>
    <property type="match status" value="1"/>
</dbReference>
<dbReference type="PANTHER" id="PTHR43277">
    <property type="entry name" value="ARGININE DECARBOXYLASE"/>
    <property type="match status" value="1"/>
</dbReference>
<feature type="domain" description="Orn/Lys/Arg decarboxylases family 1 pyridoxal-P attachment site" evidence="3">
    <location>
        <begin position="4"/>
        <end position="144"/>
    </location>
</feature>
<accession>K1T737</accession>
<evidence type="ECO:0000256" key="2">
    <source>
        <dbReference type="ARBA" id="ARBA00022898"/>
    </source>
</evidence>
<feature type="non-terminal residue" evidence="4">
    <location>
        <position position="147"/>
    </location>
</feature>
<dbReference type="InterPro" id="IPR015424">
    <property type="entry name" value="PyrdxlP-dep_Trfase"/>
</dbReference>
<dbReference type="InterPro" id="IPR015421">
    <property type="entry name" value="PyrdxlP-dep_Trfase_major"/>
</dbReference>
<comment type="caution">
    <text evidence="4">The sequence shown here is derived from an EMBL/GenBank/DDBJ whole genome shotgun (WGS) entry which is preliminary data.</text>
</comment>
<name>K1T737_9ZZZZ</name>
<dbReference type="InterPro" id="IPR000310">
    <property type="entry name" value="Orn/Lys/Arg_deCO2ase_major_dom"/>
</dbReference>